<evidence type="ECO:0000256" key="2">
    <source>
        <dbReference type="ARBA" id="ARBA00022692"/>
    </source>
</evidence>
<dbReference type="FunCoup" id="E0VPK3">
    <property type="interactions" value="3"/>
</dbReference>
<evidence type="ECO:0000259" key="8">
    <source>
        <dbReference type="Pfam" id="PF26037"/>
    </source>
</evidence>
<dbReference type="InterPro" id="IPR012858">
    <property type="entry name" value="DC_STAMP-like"/>
</dbReference>
<name>E0VPK3_PEDHC</name>
<keyword evidence="2 6" id="KW-0812">Transmembrane</keyword>
<dbReference type="PANTHER" id="PTHR21041:SF17">
    <property type="entry name" value="E3 UBIQUITIN-PROTEIN LIGASE DCST1"/>
    <property type="match status" value="1"/>
</dbReference>
<keyword evidence="4 6" id="KW-0472">Membrane</keyword>
<dbReference type="OrthoDB" id="5985669at2759"/>
<evidence type="ECO:0000256" key="6">
    <source>
        <dbReference type="SAM" id="Phobius"/>
    </source>
</evidence>
<dbReference type="EMBL" id="AAZO01004198">
    <property type="status" value="NOT_ANNOTATED_CDS"/>
    <property type="molecule type" value="Genomic_DNA"/>
</dbReference>
<gene>
    <name evidence="10" type="primary">8232149</name>
    <name evidence="9" type="ORF">Phum_PHUM361090</name>
</gene>
<evidence type="ECO:0000313" key="11">
    <source>
        <dbReference type="Proteomes" id="UP000009046"/>
    </source>
</evidence>
<feature type="transmembrane region" description="Helical" evidence="6">
    <location>
        <begin position="368"/>
        <end position="389"/>
    </location>
</feature>
<reference evidence="9" key="2">
    <citation type="submission" date="2007-04" db="EMBL/GenBank/DDBJ databases">
        <title>The genome of the human body louse.</title>
        <authorList>
            <consortium name="The Human Body Louse Genome Consortium"/>
            <person name="Kirkness E."/>
            <person name="Walenz B."/>
            <person name="Hass B."/>
            <person name="Bruggner R."/>
            <person name="Strausberg R."/>
        </authorList>
    </citation>
    <scope>NUCLEOTIDE SEQUENCE</scope>
    <source>
        <strain evidence="9">USDA</strain>
    </source>
</reference>
<evidence type="ECO:0000313" key="10">
    <source>
        <dbReference type="EnsemblMetazoa" id="PHUM361090-PA"/>
    </source>
</evidence>
<evidence type="ECO:0000259" key="7">
    <source>
        <dbReference type="Pfam" id="PF07782"/>
    </source>
</evidence>
<organism>
    <name type="scientific">Pediculus humanus subsp. corporis</name>
    <name type="common">Body louse</name>
    <dbReference type="NCBI Taxonomy" id="121224"/>
    <lineage>
        <taxon>Eukaryota</taxon>
        <taxon>Metazoa</taxon>
        <taxon>Ecdysozoa</taxon>
        <taxon>Arthropoda</taxon>
        <taxon>Hexapoda</taxon>
        <taxon>Insecta</taxon>
        <taxon>Pterygota</taxon>
        <taxon>Neoptera</taxon>
        <taxon>Paraneoptera</taxon>
        <taxon>Psocodea</taxon>
        <taxon>Troctomorpha</taxon>
        <taxon>Phthiraptera</taxon>
        <taxon>Anoplura</taxon>
        <taxon>Pediculidae</taxon>
        <taxon>Pediculus</taxon>
    </lineage>
</organism>
<dbReference type="HOGENOM" id="CLU_015030_1_1_1"/>
<dbReference type="Pfam" id="PF07782">
    <property type="entry name" value="DC_STAMP"/>
    <property type="match status" value="1"/>
</dbReference>
<dbReference type="KEGG" id="phu:Phum_PHUM361090"/>
<dbReference type="eggNOG" id="KOG3726">
    <property type="taxonomic scope" value="Eukaryota"/>
</dbReference>
<dbReference type="InterPro" id="IPR051856">
    <property type="entry name" value="CSR-E3_Ligase_Protein"/>
</dbReference>
<evidence type="ECO:0000313" key="9">
    <source>
        <dbReference type="EMBL" id="EEB15309.1"/>
    </source>
</evidence>
<reference evidence="9" key="1">
    <citation type="submission" date="2007-04" db="EMBL/GenBank/DDBJ databases">
        <title>Annotation of Pediculus humanus corporis strain USDA.</title>
        <authorList>
            <person name="Kirkness E."/>
            <person name="Hannick L."/>
            <person name="Hass B."/>
            <person name="Bruggner R."/>
            <person name="Lawson D."/>
            <person name="Bidwell S."/>
            <person name="Joardar V."/>
            <person name="Caler E."/>
            <person name="Walenz B."/>
            <person name="Inman J."/>
            <person name="Schobel S."/>
            <person name="Galinsky K."/>
            <person name="Amedeo P."/>
            <person name="Strausberg R."/>
        </authorList>
    </citation>
    <scope>NUCLEOTIDE SEQUENCE</scope>
    <source>
        <strain evidence="9">USDA</strain>
    </source>
</reference>
<dbReference type="VEuPathDB" id="VectorBase:PHUM361090"/>
<accession>E0VPK3</accession>
<proteinExistence type="predicted"/>
<evidence type="ECO:0000256" key="1">
    <source>
        <dbReference type="ARBA" id="ARBA00004141"/>
    </source>
</evidence>
<feature type="transmembrane region" description="Helical" evidence="6">
    <location>
        <begin position="43"/>
        <end position="61"/>
    </location>
</feature>
<evidence type="ECO:0000256" key="3">
    <source>
        <dbReference type="ARBA" id="ARBA00022989"/>
    </source>
</evidence>
<dbReference type="EMBL" id="DS235366">
    <property type="protein sequence ID" value="EEB15309.1"/>
    <property type="molecule type" value="Genomic_DNA"/>
</dbReference>
<keyword evidence="11" id="KW-1185">Reference proteome</keyword>
<keyword evidence="3 6" id="KW-1133">Transmembrane helix</keyword>
<feature type="domain" description="E3 ubiquitin-protein ligase DCST1-like C-terminal" evidence="8">
    <location>
        <begin position="650"/>
        <end position="695"/>
    </location>
</feature>
<dbReference type="EnsemblMetazoa" id="PHUM361090-RA">
    <property type="protein sequence ID" value="PHUM361090-PA"/>
    <property type="gene ID" value="PHUM361090"/>
</dbReference>
<feature type="region of interest" description="Disordered" evidence="5">
    <location>
        <begin position="204"/>
        <end position="232"/>
    </location>
</feature>
<dbReference type="CTD" id="8232149"/>
<dbReference type="InParanoid" id="E0VPK3"/>
<dbReference type="AlphaFoldDB" id="E0VPK3"/>
<dbReference type="InterPro" id="IPR058842">
    <property type="entry name" value="DCST1_C"/>
</dbReference>
<comment type="subcellular location">
    <subcellularLocation>
        <location evidence="1">Membrane</location>
        <topology evidence="1">Multi-pass membrane protein</topology>
    </subcellularLocation>
</comment>
<evidence type="ECO:0000256" key="4">
    <source>
        <dbReference type="ARBA" id="ARBA00023136"/>
    </source>
</evidence>
<dbReference type="PANTHER" id="PTHR21041">
    <property type="entry name" value="DENDRITIC CELL-SPECIFIC TRANSMEMBRANE PROTEIN"/>
    <property type="match status" value="1"/>
</dbReference>
<dbReference type="Pfam" id="PF26037">
    <property type="entry name" value="zf-RING_DCST1_C"/>
    <property type="match status" value="1"/>
</dbReference>
<evidence type="ECO:0000256" key="5">
    <source>
        <dbReference type="SAM" id="MobiDB-lite"/>
    </source>
</evidence>
<dbReference type="GeneID" id="8232149"/>
<dbReference type="Proteomes" id="UP000009046">
    <property type="component" value="Unassembled WGS sequence"/>
</dbReference>
<feature type="transmembrane region" description="Helical" evidence="6">
    <location>
        <begin position="67"/>
        <end position="87"/>
    </location>
</feature>
<dbReference type="RefSeq" id="XP_002428047.1">
    <property type="nucleotide sequence ID" value="XM_002428002.1"/>
</dbReference>
<feature type="domain" description="Dendritic cell-specific transmembrane protein-like" evidence="7">
    <location>
        <begin position="404"/>
        <end position="594"/>
    </location>
</feature>
<protein>
    <submittedName>
        <fullName evidence="9">Dendritic cell-specific transmembrane protein, putative</fullName>
    </submittedName>
</protein>
<feature type="transmembrane region" description="Helical" evidence="6">
    <location>
        <begin position="549"/>
        <end position="566"/>
    </location>
</feature>
<dbReference type="OMA" id="IRAANIY"/>
<sequence length="710" mass="83385">MIKSILEFLDKFEGALTEFLEDFCPCCYFLLCTEHEQHKKLKAFSGFFYGILLGLFMYYAILIDLEFGKTTTIIIGIFITLFIAIAFCGKSGRGILKTIVLAYVLGGPFMTISNNAKEAVRVFGCTTTLAHNLTKTRYELMVKPFQDALYQMNHDTKEVLDTLESVRDVIEPIVEEIEGEDEVNKLRNENDYVDTLQGDSKRSDAIDEKYSGKNKTKKRQIEQQQQTENKGEEYEKKYKRKLEYRCQDVISKGAERCRELFSEAYDKCYNTVSVFVAWLLCWPMKLTFICNLAQVFGGKAVCDPSKEIEPGFGEGYETLKNIKTDMEDNFKDVNIQFKVSNPLPRVNVKSAAEVAEKITKTFQEKKNIFDVIIIVMKRILAFIFLRVIYKAYQYHERYLTDIEFDNKYITKYFRHIDNRRKKRGQRFLLPMKKVERQNFIDPYAVLLLSEEQRRIMGQTFKLVLEMITATTFILLDRLFYETLDIVAKHALVEYTQIGEHDMSISIKGTGMIANLVRSIVKGFNFKRKVRVVHSNERCLPKPIMLSKYYLYKIYGTYFLIWIFILLEGYTQRINRVICAYFYHKREKKRILFLYNETLKRRVGYFRYMRARLRRKAREINLSFDANIFLALRLKNRKKFDWLRYFPMGKRQCLICGEPEPGKIGEFHECTTPGCDFVHCKECWKDIGGICYGCQPIESDEDPAEEDDYGL</sequence>
<reference evidence="10" key="3">
    <citation type="submission" date="2021-02" db="UniProtKB">
        <authorList>
            <consortium name="EnsemblMetazoa"/>
        </authorList>
    </citation>
    <scope>IDENTIFICATION</scope>
    <source>
        <strain evidence="10">USDA</strain>
    </source>
</reference>
<dbReference type="GO" id="GO:0016020">
    <property type="term" value="C:membrane"/>
    <property type="evidence" value="ECO:0007669"/>
    <property type="project" value="UniProtKB-SubCell"/>
</dbReference>